<accession>A0ACD5TZ11</accession>
<organism evidence="1 2">
    <name type="scientific">Avena sativa</name>
    <name type="common">Oat</name>
    <dbReference type="NCBI Taxonomy" id="4498"/>
    <lineage>
        <taxon>Eukaryota</taxon>
        <taxon>Viridiplantae</taxon>
        <taxon>Streptophyta</taxon>
        <taxon>Embryophyta</taxon>
        <taxon>Tracheophyta</taxon>
        <taxon>Spermatophyta</taxon>
        <taxon>Magnoliopsida</taxon>
        <taxon>Liliopsida</taxon>
        <taxon>Poales</taxon>
        <taxon>Poaceae</taxon>
        <taxon>BOP clade</taxon>
        <taxon>Pooideae</taxon>
        <taxon>Poodae</taxon>
        <taxon>Poeae</taxon>
        <taxon>Poeae Chloroplast Group 1 (Aveneae type)</taxon>
        <taxon>Aveninae</taxon>
        <taxon>Avena</taxon>
    </lineage>
</organism>
<name>A0ACD5TZ11_AVESA</name>
<dbReference type="Proteomes" id="UP001732700">
    <property type="component" value="Chromosome 1D"/>
</dbReference>
<reference evidence="1" key="1">
    <citation type="submission" date="2021-05" db="EMBL/GenBank/DDBJ databases">
        <authorList>
            <person name="Scholz U."/>
            <person name="Mascher M."/>
            <person name="Fiebig A."/>
        </authorList>
    </citation>
    <scope>NUCLEOTIDE SEQUENCE [LARGE SCALE GENOMIC DNA]</scope>
</reference>
<keyword evidence="2" id="KW-1185">Reference proteome</keyword>
<evidence type="ECO:0000313" key="2">
    <source>
        <dbReference type="Proteomes" id="UP001732700"/>
    </source>
</evidence>
<proteinExistence type="predicted"/>
<evidence type="ECO:0000313" key="1">
    <source>
        <dbReference type="EnsemblPlants" id="AVESA.00010b.r2.1DG0149450.1.CDS"/>
    </source>
</evidence>
<dbReference type="EnsemblPlants" id="AVESA.00010b.r2.1DG0149450.1">
    <property type="protein sequence ID" value="AVESA.00010b.r2.1DG0149450.1.CDS"/>
    <property type="gene ID" value="AVESA.00010b.r2.1DG0149450"/>
</dbReference>
<reference evidence="1" key="2">
    <citation type="submission" date="2025-09" db="UniProtKB">
        <authorList>
            <consortium name="EnsemblPlants"/>
        </authorList>
    </citation>
    <scope>IDENTIFICATION</scope>
</reference>
<sequence>MNGQISPHIAIFVLEIDRLILRHNRVHQALARDQQIRPAAARMPSPSAASAPATRHLRLWWRRRGRGGAVAATFAVALLAAALLLSLSHYASLPLAPAASVPRSSALVGLTLLRRAEEKGALCLDGSAPGYHLQRGSGSGSQSWLIHLEGGGWCRNLKSCASRQKSILGSSRYMESQVEFAGMLSDLQDENPDFYNWNKVKIRYCDGASFSGNVKDEFQNGTKFFFRGQRIWEAVMDELLLKGLRHAKQAFLTGCSAGGLATFIHCDDFRALMPKDSRVKCLSDGGFFLDVEDISKQRTLRAFYSDVVRLQDLKRRFLRCSSSMDPGQCFFPREVVKDIRTPVFVLNPAYDAWQVQHVLAPVVSDPQRSWQDCRLDISKCSPSQLEILQGFRKELHDAITELKQKKDWGIFVDSCFIHCQSLNSFTWHSPSSPRVNNKTIAEAVGDWFFDRREVKELDCKFPCNPTCHNLVFAKPFKG</sequence>
<protein>
    <submittedName>
        <fullName evidence="1">Uncharacterized protein</fullName>
    </submittedName>
</protein>